<keyword evidence="3" id="KW-1185">Reference proteome</keyword>
<name>A0A811QZR2_9POAL</name>
<protein>
    <submittedName>
        <fullName evidence="2">Uncharacterized protein</fullName>
    </submittedName>
</protein>
<feature type="compositionally biased region" description="Polar residues" evidence="1">
    <location>
        <begin position="113"/>
        <end position="134"/>
    </location>
</feature>
<evidence type="ECO:0000313" key="3">
    <source>
        <dbReference type="Proteomes" id="UP000604825"/>
    </source>
</evidence>
<evidence type="ECO:0000313" key="2">
    <source>
        <dbReference type="EMBL" id="CAD6262726.1"/>
    </source>
</evidence>
<accession>A0A811QZR2</accession>
<feature type="compositionally biased region" description="Low complexity" evidence="1">
    <location>
        <begin position="42"/>
        <end position="56"/>
    </location>
</feature>
<organism evidence="2 3">
    <name type="scientific">Miscanthus lutarioriparius</name>
    <dbReference type="NCBI Taxonomy" id="422564"/>
    <lineage>
        <taxon>Eukaryota</taxon>
        <taxon>Viridiplantae</taxon>
        <taxon>Streptophyta</taxon>
        <taxon>Embryophyta</taxon>
        <taxon>Tracheophyta</taxon>
        <taxon>Spermatophyta</taxon>
        <taxon>Magnoliopsida</taxon>
        <taxon>Liliopsida</taxon>
        <taxon>Poales</taxon>
        <taxon>Poaceae</taxon>
        <taxon>PACMAD clade</taxon>
        <taxon>Panicoideae</taxon>
        <taxon>Andropogonodae</taxon>
        <taxon>Andropogoneae</taxon>
        <taxon>Saccharinae</taxon>
        <taxon>Miscanthus</taxon>
    </lineage>
</organism>
<dbReference type="AlphaFoldDB" id="A0A811QZR2"/>
<proteinExistence type="predicted"/>
<dbReference type="Proteomes" id="UP000604825">
    <property type="component" value="Unassembled WGS sequence"/>
</dbReference>
<feature type="compositionally biased region" description="Low complexity" evidence="1">
    <location>
        <begin position="135"/>
        <end position="152"/>
    </location>
</feature>
<sequence>MKWPTNYSPQDRNELHVRLFPPTLAYRDSCERQRGAGGGARAGAAVAASQPGARASVSRGSAGGARQLERRDRVQQEAIGQGSTARESCGSGAGHRVPVNRGSVAARAGFSKPQASNGAGEQQNRAQRVNAQTPSARLSLSLSLSLRRPQTG</sequence>
<evidence type="ECO:0000256" key="1">
    <source>
        <dbReference type="SAM" id="MobiDB-lite"/>
    </source>
</evidence>
<gene>
    <name evidence="2" type="ORF">NCGR_LOCUS46062</name>
</gene>
<reference evidence="2" key="1">
    <citation type="submission" date="2020-10" db="EMBL/GenBank/DDBJ databases">
        <authorList>
            <person name="Han B."/>
            <person name="Lu T."/>
            <person name="Zhao Q."/>
            <person name="Huang X."/>
            <person name="Zhao Y."/>
        </authorList>
    </citation>
    <scope>NUCLEOTIDE SEQUENCE</scope>
</reference>
<feature type="region of interest" description="Disordered" evidence="1">
    <location>
        <begin position="30"/>
        <end position="152"/>
    </location>
</feature>
<dbReference type="EMBL" id="CAJGYO010000012">
    <property type="protein sequence ID" value="CAD6262726.1"/>
    <property type="molecule type" value="Genomic_DNA"/>
</dbReference>
<comment type="caution">
    <text evidence="2">The sequence shown here is derived from an EMBL/GenBank/DDBJ whole genome shotgun (WGS) entry which is preliminary data.</text>
</comment>